<name>A0A4Y2TLX4_ARAVE</name>
<evidence type="ECO:0000256" key="1">
    <source>
        <dbReference type="SAM" id="MobiDB-lite"/>
    </source>
</evidence>
<feature type="region of interest" description="Disordered" evidence="1">
    <location>
        <begin position="1"/>
        <end position="46"/>
    </location>
</feature>
<evidence type="ECO:0000313" key="3">
    <source>
        <dbReference type="Proteomes" id="UP000499080"/>
    </source>
</evidence>
<keyword evidence="3" id="KW-1185">Reference proteome</keyword>
<proteinExistence type="predicted"/>
<dbReference type="EMBL" id="BGPR01028924">
    <property type="protein sequence ID" value="GBO00380.1"/>
    <property type="molecule type" value="Genomic_DNA"/>
</dbReference>
<gene>
    <name evidence="2" type="ORF">AVEN_52678_1</name>
</gene>
<reference evidence="2 3" key="1">
    <citation type="journal article" date="2019" name="Sci. Rep.">
        <title>Orb-weaving spider Araneus ventricosus genome elucidates the spidroin gene catalogue.</title>
        <authorList>
            <person name="Kono N."/>
            <person name="Nakamura H."/>
            <person name="Ohtoshi R."/>
            <person name="Moran D.A.P."/>
            <person name="Shinohara A."/>
            <person name="Yoshida Y."/>
            <person name="Fujiwara M."/>
            <person name="Mori M."/>
            <person name="Tomita M."/>
            <person name="Arakawa K."/>
        </authorList>
    </citation>
    <scope>NUCLEOTIDE SEQUENCE [LARGE SCALE GENOMIC DNA]</scope>
</reference>
<sequence>MADQGSQLGPTEVVHSLDSPRSVPLDKGQNANTSSSDPFEGEQPEIQGLLEKVMELETEIQTAITSSKATTPKQAEIREPLKEIMKILVQQQVMIGHLMGRLSSETKENTFICTDFIFFPPFWSKG</sequence>
<protein>
    <submittedName>
        <fullName evidence="2">Uncharacterized protein</fullName>
    </submittedName>
</protein>
<dbReference type="Proteomes" id="UP000499080">
    <property type="component" value="Unassembled WGS sequence"/>
</dbReference>
<evidence type="ECO:0000313" key="2">
    <source>
        <dbReference type="EMBL" id="GBO00380.1"/>
    </source>
</evidence>
<accession>A0A4Y2TLX4</accession>
<organism evidence="2 3">
    <name type="scientific">Araneus ventricosus</name>
    <name type="common">Orbweaver spider</name>
    <name type="synonym">Epeira ventricosa</name>
    <dbReference type="NCBI Taxonomy" id="182803"/>
    <lineage>
        <taxon>Eukaryota</taxon>
        <taxon>Metazoa</taxon>
        <taxon>Ecdysozoa</taxon>
        <taxon>Arthropoda</taxon>
        <taxon>Chelicerata</taxon>
        <taxon>Arachnida</taxon>
        <taxon>Araneae</taxon>
        <taxon>Araneomorphae</taxon>
        <taxon>Entelegynae</taxon>
        <taxon>Araneoidea</taxon>
        <taxon>Araneidae</taxon>
        <taxon>Araneus</taxon>
    </lineage>
</organism>
<dbReference type="AlphaFoldDB" id="A0A4Y2TLX4"/>
<comment type="caution">
    <text evidence="2">The sequence shown here is derived from an EMBL/GenBank/DDBJ whole genome shotgun (WGS) entry which is preliminary data.</text>
</comment>